<dbReference type="AlphaFoldDB" id="A0A6J4RI06"/>
<protein>
    <recommendedName>
        <fullName evidence="1">Glycosyltransferase 2-like domain-containing protein</fullName>
    </recommendedName>
</protein>
<dbReference type="Gene3D" id="3.90.550.10">
    <property type="entry name" value="Spore Coat Polysaccharide Biosynthesis Protein SpsA, Chain A"/>
    <property type="match status" value="1"/>
</dbReference>
<evidence type="ECO:0000313" key="2">
    <source>
        <dbReference type="EMBL" id="CAA9473209.1"/>
    </source>
</evidence>
<dbReference type="InterPro" id="IPR029044">
    <property type="entry name" value="Nucleotide-diphossugar_trans"/>
</dbReference>
<name>A0A6J4RI06_9ACTN</name>
<reference evidence="2" key="1">
    <citation type="submission" date="2020-02" db="EMBL/GenBank/DDBJ databases">
        <authorList>
            <person name="Meier V. D."/>
        </authorList>
    </citation>
    <scope>NUCLEOTIDE SEQUENCE</scope>
    <source>
        <strain evidence="2">AVDCRST_MAG85</strain>
    </source>
</reference>
<sequence length="304" mass="33140">MTPRIAVAVASHARPLRLRWLLNALAEQTASDFEVVVAHDGGPDSETARLVAEHPVVTRSIAFDGDHGPSELRNAAWRATSAPFVAFTDDDCRPPASWVERAAAAARPDAIVQGRTRPDPDELGLLRAPHPRTVWIDPPTASAQTCNAIYPRDLLEKVGGFDEHAFPTCAAEDTDLAWRSGAPIVAAPEVVTFHCVEPISLARAVRIAWRWRQLPKLVARHPGLRRHMPLRVFWRRRHALLLLAAITRHPLAILAYAIDALPVYGTSPRGLVRAATELPGLVVVDAVEVAALAAGSAKHRTLFL</sequence>
<evidence type="ECO:0000259" key="1">
    <source>
        <dbReference type="Pfam" id="PF00535"/>
    </source>
</evidence>
<accession>A0A6J4RI06</accession>
<dbReference type="CDD" id="cd00761">
    <property type="entry name" value="Glyco_tranf_GTA_type"/>
    <property type="match status" value="1"/>
</dbReference>
<feature type="domain" description="Glycosyltransferase 2-like" evidence="1">
    <location>
        <begin position="7"/>
        <end position="155"/>
    </location>
</feature>
<dbReference type="PANTHER" id="PTHR43685:SF3">
    <property type="entry name" value="SLR2126 PROTEIN"/>
    <property type="match status" value="1"/>
</dbReference>
<organism evidence="2">
    <name type="scientific">uncultured Solirubrobacteraceae bacterium</name>
    <dbReference type="NCBI Taxonomy" id="1162706"/>
    <lineage>
        <taxon>Bacteria</taxon>
        <taxon>Bacillati</taxon>
        <taxon>Actinomycetota</taxon>
        <taxon>Thermoleophilia</taxon>
        <taxon>Solirubrobacterales</taxon>
        <taxon>Solirubrobacteraceae</taxon>
        <taxon>environmental samples</taxon>
    </lineage>
</organism>
<gene>
    <name evidence="2" type="ORF">AVDCRST_MAG85-106</name>
</gene>
<dbReference type="InterPro" id="IPR001173">
    <property type="entry name" value="Glyco_trans_2-like"/>
</dbReference>
<dbReference type="SUPFAM" id="SSF53448">
    <property type="entry name" value="Nucleotide-diphospho-sugar transferases"/>
    <property type="match status" value="1"/>
</dbReference>
<dbReference type="EMBL" id="CADCVT010000012">
    <property type="protein sequence ID" value="CAA9473209.1"/>
    <property type="molecule type" value="Genomic_DNA"/>
</dbReference>
<dbReference type="InterPro" id="IPR050834">
    <property type="entry name" value="Glycosyltransf_2"/>
</dbReference>
<dbReference type="Pfam" id="PF00535">
    <property type="entry name" value="Glycos_transf_2"/>
    <property type="match status" value="1"/>
</dbReference>
<dbReference type="PANTHER" id="PTHR43685">
    <property type="entry name" value="GLYCOSYLTRANSFERASE"/>
    <property type="match status" value="1"/>
</dbReference>
<proteinExistence type="predicted"/>